<feature type="domain" description="Plastocyanin-like" evidence="5">
    <location>
        <begin position="453"/>
        <end position="559"/>
    </location>
</feature>
<evidence type="ECO:0000256" key="2">
    <source>
        <dbReference type="ARBA" id="ARBA00022723"/>
    </source>
</evidence>
<dbReference type="InterPro" id="IPR011707">
    <property type="entry name" value="Cu-oxidase-like_N"/>
</dbReference>
<protein>
    <recommendedName>
        <fullName evidence="9">Multicopper oxidase</fullName>
    </recommendedName>
</protein>
<accession>A0A1V9YNN4</accession>
<dbReference type="InterPro" id="IPR002355">
    <property type="entry name" value="Cu_oxidase_Cu_BS"/>
</dbReference>
<evidence type="ECO:0000313" key="8">
    <source>
        <dbReference type="Proteomes" id="UP000243579"/>
    </source>
</evidence>
<dbReference type="CDD" id="cd13853">
    <property type="entry name" value="CuRO_1_Tth-MCO_like"/>
    <property type="match status" value="2"/>
</dbReference>
<dbReference type="Pfam" id="PF07731">
    <property type="entry name" value="Cu-oxidase_2"/>
    <property type="match status" value="2"/>
</dbReference>
<keyword evidence="2" id="KW-0479">Metal-binding</keyword>
<dbReference type="SUPFAM" id="SSF49503">
    <property type="entry name" value="Cupredoxins"/>
    <property type="match status" value="5"/>
</dbReference>
<keyword evidence="4" id="KW-1133">Transmembrane helix</keyword>
<feature type="transmembrane region" description="Helical" evidence="4">
    <location>
        <begin position="12"/>
        <end position="33"/>
    </location>
</feature>
<dbReference type="EMBL" id="JNBR01001450">
    <property type="protein sequence ID" value="OQR87300.1"/>
    <property type="molecule type" value="Genomic_DNA"/>
</dbReference>
<evidence type="ECO:0000256" key="3">
    <source>
        <dbReference type="ARBA" id="ARBA00023002"/>
    </source>
</evidence>
<keyword evidence="8" id="KW-1185">Reference proteome</keyword>
<dbReference type="Gene3D" id="2.60.40.420">
    <property type="entry name" value="Cupredoxins - blue copper proteins"/>
    <property type="match status" value="6"/>
</dbReference>
<dbReference type="GO" id="GO:0016491">
    <property type="term" value="F:oxidoreductase activity"/>
    <property type="evidence" value="ECO:0007669"/>
    <property type="project" value="UniProtKB-KW"/>
</dbReference>
<gene>
    <name evidence="7" type="ORF">ACHHYP_09146</name>
</gene>
<dbReference type="InterPro" id="IPR011706">
    <property type="entry name" value="Cu-oxidase_C"/>
</dbReference>
<comment type="caution">
    <text evidence="7">The sequence shown here is derived from an EMBL/GenBank/DDBJ whole genome shotgun (WGS) entry which is preliminary data.</text>
</comment>
<dbReference type="Pfam" id="PF07732">
    <property type="entry name" value="Cu-oxidase_3"/>
    <property type="match status" value="2"/>
</dbReference>
<organism evidence="7 8">
    <name type="scientific">Achlya hypogyna</name>
    <name type="common">Oomycete</name>
    <name type="synonym">Protoachlya hypogyna</name>
    <dbReference type="NCBI Taxonomy" id="1202772"/>
    <lineage>
        <taxon>Eukaryota</taxon>
        <taxon>Sar</taxon>
        <taxon>Stramenopiles</taxon>
        <taxon>Oomycota</taxon>
        <taxon>Saprolegniomycetes</taxon>
        <taxon>Saprolegniales</taxon>
        <taxon>Achlyaceae</taxon>
        <taxon>Achlya</taxon>
    </lineage>
</organism>
<dbReference type="AlphaFoldDB" id="A0A1V9YNN4"/>
<dbReference type="InterPro" id="IPR045087">
    <property type="entry name" value="Cu-oxidase_fam"/>
</dbReference>
<proteinExistence type="inferred from homology"/>
<reference evidence="7 8" key="1">
    <citation type="journal article" date="2014" name="Genome Biol. Evol.">
        <title>The secreted proteins of Achlya hypogyna and Thraustotheca clavata identify the ancestral oomycete secretome and reveal gene acquisitions by horizontal gene transfer.</title>
        <authorList>
            <person name="Misner I."/>
            <person name="Blouin N."/>
            <person name="Leonard G."/>
            <person name="Richards T.A."/>
            <person name="Lane C.E."/>
        </authorList>
    </citation>
    <scope>NUCLEOTIDE SEQUENCE [LARGE SCALE GENOMIC DNA]</scope>
    <source>
        <strain evidence="7 8">ATCC 48635</strain>
    </source>
</reference>
<feature type="domain" description="Plastocyanin-like" evidence="6">
    <location>
        <begin position="97"/>
        <end position="214"/>
    </location>
</feature>
<evidence type="ECO:0000256" key="1">
    <source>
        <dbReference type="ARBA" id="ARBA00010609"/>
    </source>
</evidence>
<evidence type="ECO:0000313" key="7">
    <source>
        <dbReference type="EMBL" id="OQR87300.1"/>
    </source>
</evidence>
<dbReference type="PANTHER" id="PTHR11709:SF2">
    <property type="entry name" value="MULTICOPPER OXIDASE LPR1"/>
    <property type="match status" value="1"/>
</dbReference>
<dbReference type="PANTHER" id="PTHR11709">
    <property type="entry name" value="MULTI-COPPER OXIDASE"/>
    <property type="match status" value="1"/>
</dbReference>
<evidence type="ECO:0000259" key="5">
    <source>
        <dbReference type="Pfam" id="PF07731"/>
    </source>
</evidence>
<feature type="domain" description="Plastocyanin-like" evidence="5">
    <location>
        <begin position="998"/>
        <end position="1106"/>
    </location>
</feature>
<name>A0A1V9YNN4_ACHHY</name>
<dbReference type="Proteomes" id="UP000243579">
    <property type="component" value="Unassembled WGS sequence"/>
</dbReference>
<evidence type="ECO:0000256" key="4">
    <source>
        <dbReference type="SAM" id="Phobius"/>
    </source>
</evidence>
<keyword evidence="4" id="KW-0812">Transmembrane</keyword>
<dbReference type="InterPro" id="IPR008972">
    <property type="entry name" value="Cupredoxin"/>
</dbReference>
<keyword evidence="4" id="KW-0472">Membrane</keyword>
<sequence length="1108" mass="121599">MHGAKESRRQATPVRLYVAVISLLLLGSLVTFAPHVDLGGFSQSVVTEFRSTELGLLLQELPMLQQPLAYKSHDGVLEVSLTVEATRFNDGPLAFNTRTYNGMFPGPTLCAKPGDTLRITLINQLLPDLPSEHLHMNTLRDPNTTNLHFHGMHVSPSGIADNVLRTVRSGESMELVVKIPEHHPRGLFHYHPHHHGSTFLQMGGGMVGAISVQESVDQVDAVLILQAFSFSGGMLANLINATALSRSTMPLDARLTGRSHKRMANVFPDYQPRFEGSPENYPSFYVVNGQYHPRISLADGERKLFQVANAGPTQILELSVPGCDIAVHAKDAFPPAISTPEYVILTPGARVALSVQCNLQGKASGVFPFVSTPHADSQTYMGRLTDVYHGVLGLFEVYAASGITQFQPAHPNKGKNLMPIQDEDEHIERFHITFSSGPPQERDGIMYKSYFMNDQLFSVDYRYQMKLGVLHEWTLENVLSPDEKNHPFHLHSNPFQIVAMSHGHGLDYSVGDWRDTITLPYGGNTTIRFRPTDFTGLVAAHCHILGHADVGMAMLRREDPFRLFVAVLAIVTVASLFVLSPHLDWNGGGSAVQNLTMAQLDAIVASRPDLALPLTYKSHDGVLEVTLTVQPARFASGPVAFNTRSYNGMFPGPTLCAKPGDTLRITLINQLLPDDPTAHLQQMNTLREPNTTNLHFHGMHVSPSGVADNVLRTLASGESMEVIVEIPTDHPLGVYHYHPHHHGSVFMQMGGGMVGAISIQEDTDVVDTVLVLQAFSFKGGMMGNLVGAANVSKSDLPMDLQLTNETSHLRLADVFPAYQPRVHASAATYPSYYTINGQFHPRIRLGDGERKLFRIINAGPTQIIELHVPGCDVEVIAKDVFPPAETKPAFVLISPGARASIVVQCHLNGKASGVFPLVSTPHDESAAYMGRLTDVYHGVLGLFEVRADAAVTALALGRANVLPDLRGVTEADEPIERFHMAFSSGPPQVRDGVTYKSYYMNGELFSPSHRFKMRLNQLYEWTLENAVSSEQKNHPFHMHTNPFQIVALSHGHGVDHSVGDWRDTITLPFGGTATIRFRPTDFTGLLAAHCHILGHSDAGMIMLLEIQP</sequence>
<dbReference type="GO" id="GO:0005507">
    <property type="term" value="F:copper ion binding"/>
    <property type="evidence" value="ECO:0007669"/>
    <property type="project" value="InterPro"/>
</dbReference>
<evidence type="ECO:0008006" key="9">
    <source>
        <dbReference type="Google" id="ProtNLM"/>
    </source>
</evidence>
<keyword evidence="3" id="KW-0560">Oxidoreductase</keyword>
<evidence type="ECO:0000259" key="6">
    <source>
        <dbReference type="Pfam" id="PF07732"/>
    </source>
</evidence>
<dbReference type="PROSITE" id="PS00080">
    <property type="entry name" value="MULTICOPPER_OXIDASE2"/>
    <property type="match status" value="2"/>
</dbReference>
<dbReference type="OrthoDB" id="59708at2759"/>
<feature type="domain" description="Plastocyanin-like" evidence="6">
    <location>
        <begin position="679"/>
        <end position="762"/>
    </location>
</feature>
<comment type="similarity">
    <text evidence="1">Belongs to the multicopper oxidase family.</text>
</comment>
<dbReference type="STRING" id="1202772.A0A1V9YNN4"/>